<dbReference type="GO" id="GO:0016709">
    <property type="term" value="F:oxidoreductase activity, acting on paired donors, with incorporation or reduction of molecular oxygen, NAD(P)H as one donor, and incorporation of one atom of oxygen"/>
    <property type="evidence" value="ECO:0007669"/>
    <property type="project" value="UniProtKB-ARBA"/>
</dbReference>
<protein>
    <recommendedName>
        <fullName evidence="5">FAD-binding domain-containing protein</fullName>
    </recommendedName>
</protein>
<sequence>MNDVDGNFTGTVRKQLGLTFQGETREDFYIVTGDIRLTGPCLDGVHWHRFGTFSGRVISLRPTDEIAEDGWQFFILGPDLDIGKIAQSEELIFETLASMIDTEITFHELVWVTEYRPNLRMVNKFSKGRVFVAGDAAHVHSPTSGQGLNSGVQDAFNLGWKLALVEKRLAHKSLLETYSTERFPVISDMLEVTTSILNNAVKTGSTAGWANTILFMLGIHCHFSSIVLDEFATPTEGKPTSTYMVLDETHLEAGDRAPDAPKLLHVYPRKSDMMTLFSLYRPWYHTVLVFAPSPADATPILARAIRQDLVLVDQEGHAYSAYLVESNQMKIFAIRPDGVIGAVVHGSEDVKKYFSKIFWEV</sequence>
<dbReference type="Gene3D" id="3.50.50.60">
    <property type="entry name" value="FAD/NAD(P)-binding domain"/>
    <property type="match status" value="1"/>
</dbReference>
<organism evidence="6 7">
    <name type="scientific">Rhizopogon vinicolor AM-OR11-026</name>
    <dbReference type="NCBI Taxonomy" id="1314800"/>
    <lineage>
        <taxon>Eukaryota</taxon>
        <taxon>Fungi</taxon>
        <taxon>Dikarya</taxon>
        <taxon>Basidiomycota</taxon>
        <taxon>Agaricomycotina</taxon>
        <taxon>Agaricomycetes</taxon>
        <taxon>Agaricomycetidae</taxon>
        <taxon>Boletales</taxon>
        <taxon>Suillineae</taxon>
        <taxon>Rhizopogonaceae</taxon>
        <taxon>Rhizopogon</taxon>
    </lineage>
</organism>
<dbReference type="InParanoid" id="A0A1B7MS83"/>
<accession>A0A1B7MS83</accession>
<reference evidence="6 7" key="1">
    <citation type="submission" date="2016-06" db="EMBL/GenBank/DDBJ databases">
        <title>Comparative genomics of the ectomycorrhizal sister species Rhizopogon vinicolor and Rhizopogon vesiculosus (Basidiomycota: Boletales) reveals a divergence of the mating type B locus.</title>
        <authorList>
            <consortium name="DOE Joint Genome Institute"/>
            <person name="Mujic A.B."/>
            <person name="Kuo A."/>
            <person name="Tritt A."/>
            <person name="Lipzen A."/>
            <person name="Chen C."/>
            <person name="Johnson J."/>
            <person name="Sharma A."/>
            <person name="Barry K."/>
            <person name="Grigoriev I.V."/>
            <person name="Spatafora J.W."/>
        </authorList>
    </citation>
    <scope>NUCLEOTIDE SEQUENCE [LARGE SCALE GENOMIC DNA]</scope>
    <source>
        <strain evidence="6 7">AM-OR11-026</strain>
    </source>
</reference>
<evidence type="ECO:0000259" key="5">
    <source>
        <dbReference type="Pfam" id="PF01494"/>
    </source>
</evidence>
<dbReference type="PRINTS" id="PR00420">
    <property type="entry name" value="RNGMNOXGNASE"/>
</dbReference>
<dbReference type="InterPro" id="IPR036188">
    <property type="entry name" value="FAD/NAD-bd_sf"/>
</dbReference>
<keyword evidence="7" id="KW-1185">Reference proteome</keyword>
<dbReference type="Pfam" id="PF01494">
    <property type="entry name" value="FAD_binding_3"/>
    <property type="match status" value="1"/>
</dbReference>
<dbReference type="PANTHER" id="PTHR43004">
    <property type="entry name" value="TRK SYSTEM POTASSIUM UPTAKE PROTEIN"/>
    <property type="match status" value="1"/>
</dbReference>
<dbReference type="Gene3D" id="3.40.30.20">
    <property type="match status" value="1"/>
</dbReference>
<evidence type="ECO:0000256" key="4">
    <source>
        <dbReference type="ARBA" id="ARBA00023002"/>
    </source>
</evidence>
<evidence type="ECO:0000313" key="7">
    <source>
        <dbReference type="Proteomes" id="UP000092154"/>
    </source>
</evidence>
<evidence type="ECO:0000256" key="3">
    <source>
        <dbReference type="ARBA" id="ARBA00022827"/>
    </source>
</evidence>
<dbReference type="OrthoDB" id="2690153at2759"/>
<dbReference type="InterPro" id="IPR002938">
    <property type="entry name" value="FAD-bd"/>
</dbReference>
<dbReference type="EMBL" id="KV448497">
    <property type="protein sequence ID" value="OAX35474.1"/>
    <property type="molecule type" value="Genomic_DNA"/>
</dbReference>
<dbReference type="GO" id="GO:0071949">
    <property type="term" value="F:FAD binding"/>
    <property type="evidence" value="ECO:0007669"/>
    <property type="project" value="InterPro"/>
</dbReference>
<evidence type="ECO:0000256" key="2">
    <source>
        <dbReference type="ARBA" id="ARBA00022630"/>
    </source>
</evidence>
<keyword evidence="2" id="KW-0285">Flavoprotein</keyword>
<dbReference type="Gene3D" id="3.30.70.2450">
    <property type="match status" value="1"/>
</dbReference>
<dbReference type="InterPro" id="IPR038220">
    <property type="entry name" value="PHOX_C_sf"/>
</dbReference>
<evidence type="ECO:0000256" key="1">
    <source>
        <dbReference type="ARBA" id="ARBA00001974"/>
    </source>
</evidence>
<keyword evidence="4" id="KW-0560">Oxidoreductase</keyword>
<keyword evidence="3" id="KW-0274">FAD</keyword>
<evidence type="ECO:0000313" key="6">
    <source>
        <dbReference type="EMBL" id="OAX35474.1"/>
    </source>
</evidence>
<dbReference type="PANTHER" id="PTHR43004:SF19">
    <property type="entry name" value="BINDING MONOOXYGENASE, PUTATIVE (JCVI)-RELATED"/>
    <property type="match status" value="1"/>
</dbReference>
<proteinExistence type="predicted"/>
<dbReference type="SUPFAM" id="SSF51905">
    <property type="entry name" value="FAD/NAD(P)-binding domain"/>
    <property type="match status" value="1"/>
</dbReference>
<dbReference type="Proteomes" id="UP000092154">
    <property type="component" value="Unassembled WGS sequence"/>
</dbReference>
<dbReference type="AlphaFoldDB" id="A0A1B7MS83"/>
<gene>
    <name evidence="6" type="ORF">K503DRAFT_802799</name>
</gene>
<dbReference type="InterPro" id="IPR050641">
    <property type="entry name" value="RIFMO-like"/>
</dbReference>
<dbReference type="STRING" id="1314800.A0A1B7MS83"/>
<comment type="cofactor">
    <cofactor evidence="1">
        <name>FAD</name>
        <dbReference type="ChEBI" id="CHEBI:57692"/>
    </cofactor>
</comment>
<feature type="domain" description="FAD-binding" evidence="5">
    <location>
        <begin position="8"/>
        <end position="191"/>
    </location>
</feature>
<name>A0A1B7MS83_9AGAM</name>